<evidence type="ECO:0000313" key="1">
    <source>
        <dbReference type="EMBL" id="GAN34359.1"/>
    </source>
</evidence>
<protein>
    <submittedName>
        <fullName evidence="1">Cell surface glycoprotein</fullName>
    </submittedName>
</protein>
<accession>A0ABQ0K016</accession>
<dbReference type="SUPFAM" id="SSF49373">
    <property type="entry name" value="Invasin/intimin cell-adhesion fragments"/>
    <property type="match status" value="1"/>
</dbReference>
<reference evidence="2" key="1">
    <citation type="journal article" date="2015" name="Genome Announc.">
        <title>Draft Genome Sequence of an Anaerobic Ammonium-Oxidizing Bacterium, "Candidatus Brocadia sinica".</title>
        <authorList>
            <person name="Oshiki M."/>
            <person name="Shinyako-Hata K."/>
            <person name="Satoh H."/>
            <person name="Okabe S."/>
        </authorList>
    </citation>
    <scope>NUCLEOTIDE SEQUENCE [LARGE SCALE GENOMIC DNA]</scope>
    <source>
        <strain evidence="2">JPN1</strain>
    </source>
</reference>
<sequence length="238" mass="25290">MRNILFRIEYCLLLGCVVFILGSNISSAMELETGEATDITSNSATLHGTVISGRAPELGFQYGTGSGYYTTAESVQDWFPGKKEVSARISGLLAATTYYYRIAGHDTLPGTPLPMVYGNEKFFTTLEATPTPMVTPTPVCEAESIEASPKTLKLQREESGDVTVTVTGSEGCPVVGETVTAKIKSGKRRISVTPLSQNADAGGEAIFTITATKKTGNAKVKFKTASGLRTTVTVKVGR</sequence>
<gene>
    <name evidence="1" type="ORF">BROSI_A2895</name>
</gene>
<dbReference type="EMBL" id="BAFN01000001">
    <property type="protein sequence ID" value="GAN34359.1"/>
    <property type="molecule type" value="Genomic_DNA"/>
</dbReference>
<organism evidence="1 2">
    <name type="scientific">Candidatus Brocadia sinica JPN1</name>
    <dbReference type="NCBI Taxonomy" id="1197129"/>
    <lineage>
        <taxon>Bacteria</taxon>
        <taxon>Pseudomonadati</taxon>
        <taxon>Planctomycetota</taxon>
        <taxon>Candidatus Brocadiia</taxon>
        <taxon>Candidatus Brocadiales</taxon>
        <taxon>Candidatus Brocadiaceae</taxon>
        <taxon>Candidatus Brocadia</taxon>
    </lineage>
</organism>
<name>A0ABQ0K016_9BACT</name>
<evidence type="ECO:0000313" key="2">
    <source>
        <dbReference type="Proteomes" id="UP000032309"/>
    </source>
</evidence>
<dbReference type="Proteomes" id="UP000032309">
    <property type="component" value="Unassembled WGS sequence"/>
</dbReference>
<dbReference type="RefSeq" id="WP_052564381.1">
    <property type="nucleotide sequence ID" value="NZ_BAFN01000001.1"/>
</dbReference>
<proteinExistence type="predicted"/>
<comment type="caution">
    <text evidence="1">The sequence shown here is derived from an EMBL/GenBank/DDBJ whole genome shotgun (WGS) entry which is preliminary data.</text>
</comment>
<dbReference type="InterPro" id="IPR013783">
    <property type="entry name" value="Ig-like_fold"/>
</dbReference>
<dbReference type="InterPro" id="IPR008964">
    <property type="entry name" value="Invasin/intimin_cell_adhesion"/>
</dbReference>
<keyword evidence="2" id="KW-1185">Reference proteome</keyword>
<dbReference type="Gene3D" id="2.60.40.10">
    <property type="entry name" value="Immunoglobulins"/>
    <property type="match status" value="1"/>
</dbReference>